<evidence type="ECO:0000256" key="2">
    <source>
        <dbReference type="ARBA" id="ARBA00022737"/>
    </source>
</evidence>
<dbReference type="PROSITE" id="PS51450">
    <property type="entry name" value="LRR"/>
    <property type="match status" value="1"/>
</dbReference>
<dbReference type="PANTHER" id="PTHR45973:SF29">
    <property type="entry name" value="LEUCINE-RICH REPEAT PROTEIN"/>
    <property type="match status" value="1"/>
</dbReference>
<dbReference type="InterPro" id="IPR032675">
    <property type="entry name" value="LRR_dom_sf"/>
</dbReference>
<gene>
    <name evidence="4" type="ORF">NESM_000113000</name>
</gene>
<keyword evidence="1" id="KW-0433">Leucine-rich repeat</keyword>
<evidence type="ECO:0000256" key="1">
    <source>
        <dbReference type="ARBA" id="ARBA00022614"/>
    </source>
</evidence>
<comment type="caution">
    <text evidence="4">The sequence shown here is derived from an EMBL/GenBank/DDBJ whole genome shotgun (WGS) entry which is preliminary data.</text>
</comment>
<dbReference type="Gene3D" id="3.80.10.10">
    <property type="entry name" value="Ribonuclease Inhibitor"/>
    <property type="match status" value="2"/>
</dbReference>
<evidence type="ECO:0000256" key="3">
    <source>
        <dbReference type="SAM" id="MobiDB-lite"/>
    </source>
</evidence>
<feature type="compositionally biased region" description="Basic and acidic residues" evidence="3">
    <location>
        <begin position="259"/>
        <end position="269"/>
    </location>
</feature>
<accession>A0AAW0F4K0</accession>
<reference evidence="4 5" key="1">
    <citation type="journal article" date="2021" name="MBio">
        <title>A New Model Trypanosomatid, Novymonas esmeraldas: Genomic Perception of Its 'Candidatus Pandoraea novymonadis' Endosymbiont.</title>
        <authorList>
            <person name="Zakharova A."/>
            <person name="Saura A."/>
            <person name="Butenko A."/>
            <person name="Podesvova L."/>
            <person name="Warmusova S."/>
            <person name="Kostygov A.Y."/>
            <person name="Nenarokova A."/>
            <person name="Lukes J."/>
            <person name="Opperdoes F.R."/>
            <person name="Yurchenko V."/>
        </authorList>
    </citation>
    <scope>NUCLEOTIDE SEQUENCE [LARGE SCALE GENOMIC DNA]</scope>
    <source>
        <strain evidence="4 5">E262AT.01</strain>
    </source>
</reference>
<feature type="compositionally biased region" description="Acidic residues" evidence="3">
    <location>
        <begin position="297"/>
        <end position="310"/>
    </location>
</feature>
<keyword evidence="5" id="KW-1185">Reference proteome</keyword>
<name>A0AAW0F4K0_9TRYP</name>
<proteinExistence type="predicted"/>
<dbReference type="InterPro" id="IPR001611">
    <property type="entry name" value="Leu-rich_rpt"/>
</dbReference>
<protein>
    <submittedName>
        <fullName evidence="4">Uncharacterized protein</fullName>
    </submittedName>
</protein>
<dbReference type="PANTHER" id="PTHR45973">
    <property type="entry name" value="PROTEIN PHOSPHATASE 1 REGULATORY SUBUNIT SDS22-RELATED"/>
    <property type="match status" value="1"/>
</dbReference>
<dbReference type="SUPFAM" id="SSF52075">
    <property type="entry name" value="Outer arm dynein light chain 1"/>
    <property type="match status" value="1"/>
</dbReference>
<keyword evidence="2" id="KW-0677">Repeat</keyword>
<evidence type="ECO:0000313" key="5">
    <source>
        <dbReference type="Proteomes" id="UP001430356"/>
    </source>
</evidence>
<sequence length="324" mass="35139">MASHDDVAERDTDAAVMTEALVLQQCKMQMGYSTPELNEKLYLHHRGFARLGGLAAFTGCVVLYLDNNALSDLAGLAPLTRLDSLYLSRNALARLDSLPRLPVLRTLDVAQNCVTSLEGLDAAAPLLQTLLAGGNRLQGLDGVRGLSCLMSLDASHNRIADEEKTRACLRGHSATLRTLMLHGNELCRCTPHHRKRWIAAIPALRFLDESPVFEDERERAEAFVAGGAAAEAAIRVAQRERAAAESQRQFDFFSAAREAQRDARRRSGAETRPTAYFLAHAAPAAPPRGARGVADVVDADGSDGDNDDDAPPYIPVAHRDPMHA</sequence>
<evidence type="ECO:0000313" key="4">
    <source>
        <dbReference type="EMBL" id="KAK7200571.1"/>
    </source>
</evidence>
<dbReference type="Proteomes" id="UP001430356">
    <property type="component" value="Unassembled WGS sequence"/>
</dbReference>
<organism evidence="4 5">
    <name type="scientific">Novymonas esmeraldas</name>
    <dbReference type="NCBI Taxonomy" id="1808958"/>
    <lineage>
        <taxon>Eukaryota</taxon>
        <taxon>Discoba</taxon>
        <taxon>Euglenozoa</taxon>
        <taxon>Kinetoplastea</taxon>
        <taxon>Metakinetoplastina</taxon>
        <taxon>Trypanosomatida</taxon>
        <taxon>Trypanosomatidae</taxon>
        <taxon>Novymonas</taxon>
    </lineage>
</organism>
<feature type="region of interest" description="Disordered" evidence="3">
    <location>
        <begin position="259"/>
        <end position="324"/>
    </location>
</feature>
<dbReference type="InterPro" id="IPR050576">
    <property type="entry name" value="Cilia_flagella_integrity"/>
</dbReference>
<feature type="compositionally biased region" description="Low complexity" evidence="3">
    <location>
        <begin position="279"/>
        <end position="296"/>
    </location>
</feature>
<dbReference type="EMBL" id="JAECZO010000006">
    <property type="protein sequence ID" value="KAK7200571.1"/>
    <property type="molecule type" value="Genomic_DNA"/>
</dbReference>
<dbReference type="AlphaFoldDB" id="A0AAW0F4K0"/>
<dbReference type="Pfam" id="PF14580">
    <property type="entry name" value="LRR_9"/>
    <property type="match status" value="1"/>
</dbReference>